<dbReference type="InterPro" id="IPR051018">
    <property type="entry name" value="Bacteriophage_GH24"/>
</dbReference>
<dbReference type="GO" id="GO:0009253">
    <property type="term" value="P:peptidoglycan catabolic process"/>
    <property type="evidence" value="ECO:0007669"/>
    <property type="project" value="UniProtKB-UniRule"/>
</dbReference>
<evidence type="ECO:0000256" key="9">
    <source>
        <dbReference type="ARBA" id="ARBA00023295"/>
    </source>
</evidence>
<dbReference type="Gene3D" id="1.10.530.40">
    <property type="match status" value="1"/>
</dbReference>
<evidence type="ECO:0000256" key="6">
    <source>
        <dbReference type="ARBA" id="ARBA00022852"/>
    </source>
</evidence>
<dbReference type="PANTHER" id="PTHR38107">
    <property type="match status" value="1"/>
</dbReference>
<feature type="active site" description="Proton donor/acceptor" evidence="10">
    <location>
        <position position="8"/>
    </location>
</feature>
<gene>
    <name evidence="12" type="ORF">P26059B_0046</name>
</gene>
<evidence type="ECO:0000256" key="5">
    <source>
        <dbReference type="ARBA" id="ARBA00022801"/>
    </source>
</evidence>
<protein>
    <recommendedName>
        <fullName evidence="10">Endolysin</fullName>
        <ecNumber evidence="10">3.2.1.17</ecNumber>
    </recommendedName>
    <alternativeName>
        <fullName evidence="10">Lysis protein</fullName>
    </alternativeName>
    <alternativeName>
        <fullName evidence="10">Lysozyme</fullName>
    </alternativeName>
    <alternativeName>
        <fullName evidence="10">Muramidase</fullName>
    </alternativeName>
</protein>
<dbReference type="GO" id="GO:0044659">
    <property type="term" value="P:viral release from host cell by cytolysis"/>
    <property type="evidence" value="ECO:0007669"/>
    <property type="project" value="UniProtKB-UniRule"/>
</dbReference>
<comment type="catalytic activity">
    <reaction evidence="1 10 11">
        <text>Hydrolysis of (1-&gt;4)-beta-linkages between N-acetylmuramic acid and N-acetyl-D-glucosamine residues in a peptidoglycan and between N-acetyl-D-glucosamine residues in chitodextrins.</text>
        <dbReference type="EC" id="3.2.1.17"/>
    </reaction>
</comment>
<dbReference type="InterPro" id="IPR033907">
    <property type="entry name" value="Endolysin_autolysin"/>
</dbReference>
<keyword evidence="5 10" id="KW-0378">Hydrolase</keyword>
<keyword evidence="7 10" id="KW-0578">Host cell lysis by virus</keyword>
<keyword evidence="4 10" id="KW-0081">Bacteriolytic enzyme</keyword>
<comment type="subcellular location">
    <subcellularLocation>
        <location evidence="10">Host cytoplasm</location>
    </subcellularLocation>
    <text evidence="10">The endolysin is cytoplasmic, but can reach the periplasmic space with the help of the holins which disrupt the host cell membrane.</text>
</comment>
<dbReference type="CDD" id="cd00737">
    <property type="entry name" value="lyz_endolysin_autolysin"/>
    <property type="match status" value="1"/>
</dbReference>
<dbReference type="EMBL" id="KY981272">
    <property type="protein sequence ID" value="ASJ79322.1"/>
    <property type="molecule type" value="Genomic_DNA"/>
</dbReference>
<keyword evidence="8 10" id="KW-1035">Host cytoplasm</keyword>
<dbReference type="Proteomes" id="UP000261817">
    <property type="component" value="Segment"/>
</dbReference>
<keyword evidence="9 10" id="KW-0326">Glycosidase</keyword>
<name>A0A384UH61_9CAUD</name>
<comment type="similarity">
    <text evidence="10 11">Belongs to the glycosyl hydrolase 24 family.</text>
</comment>
<sequence>MRKVAYVDPVGIVTVCAGHTKSAKLGQVKTAAECAELLKQDAADAGKSVKRLVKTPVTQRQYDALVSFVFNVGETSFAKSSLLRKINANDCWGAGKEFSRWTYAGGQQLPGLVKRRADERKEWESGCATGNYKVSYSASNLPAFGGAWAQARRPNPGPLELLAR</sequence>
<dbReference type="InterPro" id="IPR023346">
    <property type="entry name" value="Lysozyme-like_dom_sf"/>
</dbReference>
<keyword evidence="13" id="KW-1185">Reference proteome</keyword>
<evidence type="ECO:0000256" key="1">
    <source>
        <dbReference type="ARBA" id="ARBA00000632"/>
    </source>
</evidence>
<evidence type="ECO:0000313" key="13">
    <source>
        <dbReference type="Proteomes" id="UP000261817"/>
    </source>
</evidence>
<dbReference type="GO" id="GO:0016998">
    <property type="term" value="P:cell wall macromolecule catabolic process"/>
    <property type="evidence" value="ECO:0007669"/>
    <property type="project" value="InterPro"/>
</dbReference>
<dbReference type="EC" id="3.2.1.17" evidence="10"/>
<evidence type="ECO:0000256" key="4">
    <source>
        <dbReference type="ARBA" id="ARBA00022638"/>
    </source>
</evidence>
<evidence type="ECO:0000313" key="12">
    <source>
        <dbReference type="EMBL" id="ASJ79322.1"/>
    </source>
</evidence>
<comment type="function">
    <text evidence="10">Endolysin with lysozyme activity that degrades host peptidoglycans and participates with the holin and spanin proteins in the sequential events which lead to the programmed host cell lysis releasing the mature viral particles. Once the holin has permeabilized the host cell membrane, the endolysin can reach the periplasm and break down the peptidoglycan layer.</text>
</comment>
<comment type="caution">
    <text evidence="10">Lacks conserved residue(s) required for the propagation of feature annotation.</text>
</comment>
<dbReference type="PANTHER" id="PTHR38107:SF3">
    <property type="entry name" value="LYSOZYME RRRD-RELATED"/>
    <property type="match status" value="1"/>
</dbReference>
<keyword evidence="2 10" id="KW-0929">Antimicrobial</keyword>
<dbReference type="GO" id="GO:0030430">
    <property type="term" value="C:host cell cytoplasm"/>
    <property type="evidence" value="ECO:0007669"/>
    <property type="project" value="UniProtKB-SubCell"/>
</dbReference>
<evidence type="ECO:0000256" key="7">
    <source>
        <dbReference type="ARBA" id="ARBA00023142"/>
    </source>
</evidence>
<evidence type="ECO:0000256" key="8">
    <source>
        <dbReference type="ARBA" id="ARBA00023200"/>
    </source>
</evidence>
<dbReference type="HAMAP" id="MF_04110">
    <property type="entry name" value="ENDOLYSIN_T4"/>
    <property type="match status" value="1"/>
</dbReference>
<dbReference type="Pfam" id="PF00959">
    <property type="entry name" value="Phage_lysozyme"/>
    <property type="match status" value="1"/>
</dbReference>
<evidence type="ECO:0000256" key="2">
    <source>
        <dbReference type="ARBA" id="ARBA00022529"/>
    </source>
</evidence>
<dbReference type="GO" id="GO:0042742">
    <property type="term" value="P:defense response to bacterium"/>
    <property type="evidence" value="ECO:0007669"/>
    <property type="project" value="UniProtKB-KW"/>
</dbReference>
<reference evidence="12 13" key="1">
    <citation type="journal article" date="2018" name="Sci. Rep.">
        <title>Genomic and ecological study of two distinctive freshwater bacteriophages infecting a Comamonadaceae bacterium.</title>
        <authorList>
            <person name="Moon K."/>
            <person name="Kang I."/>
            <person name="Kim S."/>
            <person name="Kim S.J."/>
            <person name="Cho J.C."/>
        </authorList>
    </citation>
    <scope>NUCLEOTIDE SEQUENCE [LARGE SCALE GENOMIC DNA]</scope>
</reference>
<accession>A0A384UH61</accession>
<evidence type="ECO:0000256" key="3">
    <source>
        <dbReference type="ARBA" id="ARBA00022612"/>
    </source>
</evidence>
<dbReference type="InterPro" id="IPR002196">
    <property type="entry name" value="Glyco_hydro_24"/>
</dbReference>
<dbReference type="GO" id="GO:0003796">
    <property type="term" value="F:lysozyme activity"/>
    <property type="evidence" value="ECO:0007669"/>
    <property type="project" value="UniProtKB-UniRule"/>
</dbReference>
<dbReference type="InterPro" id="IPR023347">
    <property type="entry name" value="Lysozyme_dom_sf"/>
</dbReference>
<evidence type="ECO:0000256" key="10">
    <source>
        <dbReference type="HAMAP-Rule" id="MF_04110"/>
    </source>
</evidence>
<dbReference type="SUPFAM" id="SSF53955">
    <property type="entry name" value="Lysozyme-like"/>
    <property type="match status" value="1"/>
</dbReference>
<dbReference type="InterPro" id="IPR034690">
    <property type="entry name" value="Endolysin_T4_type"/>
</dbReference>
<keyword evidence="6 10" id="KW-0204">Cytolysis</keyword>
<proteinExistence type="inferred from homology"/>
<keyword evidence="3 10" id="KW-1188">Viral release from host cell</keyword>
<evidence type="ECO:0000256" key="11">
    <source>
        <dbReference type="RuleBase" id="RU003788"/>
    </source>
</evidence>
<organism evidence="12 13">
    <name type="scientific">Curvibacter phage P26059B</name>
    <dbReference type="NCBI Taxonomy" id="1983784"/>
    <lineage>
        <taxon>Viruses</taxon>
        <taxon>Duplodnaviria</taxon>
        <taxon>Heunggongvirae</taxon>
        <taxon>Uroviricota</taxon>
        <taxon>Caudoviricetes</taxon>
        <taxon>Autographivirales</taxon>
        <taxon>Autonotataviridae</taxon>
        <taxon>Kalppathivirus</taxon>
        <taxon>Kalppathivirus P26059B</taxon>
    </lineage>
</organism>